<dbReference type="CDD" id="cd06661">
    <property type="entry name" value="GGCT_like"/>
    <property type="match status" value="1"/>
</dbReference>
<evidence type="ECO:0000313" key="1">
    <source>
        <dbReference type="EMBL" id="KEQ11781.1"/>
    </source>
</evidence>
<dbReference type="AlphaFoldDB" id="A0A081N008"/>
<dbReference type="STRING" id="1137799.GZ78_28435"/>
<dbReference type="EMBL" id="JOKH01000012">
    <property type="protein sequence ID" value="KEQ11781.1"/>
    <property type="molecule type" value="Genomic_DNA"/>
</dbReference>
<dbReference type="RefSeq" id="WP_051786578.1">
    <property type="nucleotide sequence ID" value="NZ_JOKH01000012.1"/>
</dbReference>
<dbReference type="Proteomes" id="UP000028073">
    <property type="component" value="Unassembled WGS sequence"/>
</dbReference>
<proteinExistence type="predicted"/>
<dbReference type="eggNOG" id="COG3703">
    <property type="taxonomic scope" value="Bacteria"/>
</dbReference>
<accession>A0A081N008</accession>
<keyword evidence="2" id="KW-1185">Reference proteome</keyword>
<dbReference type="OrthoDB" id="8478713at2"/>
<evidence type="ECO:0000313" key="2">
    <source>
        <dbReference type="Proteomes" id="UP000028073"/>
    </source>
</evidence>
<comment type="caution">
    <text evidence="1">The sequence shown here is derived from an EMBL/GenBank/DDBJ whole genome shotgun (WGS) entry which is preliminary data.</text>
</comment>
<reference evidence="1 2" key="1">
    <citation type="submission" date="2014-06" db="EMBL/GenBank/DDBJ databases">
        <title>Whole Genome Sequences of Three Symbiotic Endozoicomonas Bacteria.</title>
        <authorList>
            <person name="Neave M.J."/>
            <person name="Apprill A."/>
            <person name="Voolstra C.R."/>
        </authorList>
    </citation>
    <scope>NUCLEOTIDE SEQUENCE [LARGE SCALE GENOMIC DNA]</scope>
    <source>
        <strain evidence="1 2">DSM 25634</strain>
    </source>
</reference>
<organism evidence="1 2">
    <name type="scientific">Endozoicomonas numazuensis</name>
    <dbReference type="NCBI Taxonomy" id="1137799"/>
    <lineage>
        <taxon>Bacteria</taxon>
        <taxon>Pseudomonadati</taxon>
        <taxon>Pseudomonadota</taxon>
        <taxon>Gammaproteobacteria</taxon>
        <taxon>Oceanospirillales</taxon>
        <taxon>Endozoicomonadaceae</taxon>
        <taxon>Endozoicomonas</taxon>
    </lineage>
</organism>
<protein>
    <submittedName>
        <fullName evidence="1">Uncharacterized protein</fullName>
    </submittedName>
</protein>
<dbReference type="InterPro" id="IPR013024">
    <property type="entry name" value="GGCT-like"/>
</dbReference>
<sequence length="247" mass="27812">MEKFGRLGVLTIKQWLIVALSLGLSGQLWALDSTCFPKVDTSQPQYLVASGTLMLEASREKKLNKAEVELPVWVSGYERGWFVRVVEKAPKRTVLGVSKDEGKLFNGLLLASSDRQISSLDRNEHRTCRTLIDVKQLNSMAGGQLPEKGQIWIYVVKPKNKAKPAGKYPIQQSDVDNFLTGCLEQSKTFSLPQFAEQCVDTTVGWSENWTNDRERPSGGELVQNKRVQINKLLERLEGGLFEKVRDE</sequence>
<gene>
    <name evidence="1" type="ORF">GZ78_28435</name>
</gene>
<name>A0A081N008_9GAMM</name>